<evidence type="ECO:0000256" key="2">
    <source>
        <dbReference type="ARBA" id="ARBA00012261"/>
    </source>
</evidence>
<gene>
    <name evidence="5 8" type="primary">fmt</name>
    <name evidence="8" type="ORF">FAK_03580</name>
</gene>
<evidence type="ECO:0000256" key="1">
    <source>
        <dbReference type="ARBA" id="ARBA00010699"/>
    </source>
</evidence>
<comment type="similarity">
    <text evidence="1 5">Belongs to the Fmt family.</text>
</comment>
<evidence type="ECO:0000256" key="4">
    <source>
        <dbReference type="ARBA" id="ARBA00022917"/>
    </source>
</evidence>
<feature type="binding site" evidence="5">
    <location>
        <begin position="109"/>
        <end position="112"/>
    </location>
    <ligand>
        <name>(6S)-5,6,7,8-tetrahydrofolate</name>
        <dbReference type="ChEBI" id="CHEBI:57453"/>
    </ligand>
</feature>
<dbReference type="SUPFAM" id="SSF53328">
    <property type="entry name" value="Formyltransferase"/>
    <property type="match status" value="1"/>
</dbReference>
<dbReference type="KEGG" id="dmp:FAK_03580"/>
<dbReference type="InterPro" id="IPR005793">
    <property type="entry name" value="Formyl_trans_C"/>
</dbReference>
<comment type="catalytic activity">
    <reaction evidence="5">
        <text>L-methionyl-tRNA(fMet) + (6R)-10-formyltetrahydrofolate = N-formyl-L-methionyl-tRNA(fMet) + (6S)-5,6,7,8-tetrahydrofolate + H(+)</text>
        <dbReference type="Rhea" id="RHEA:24380"/>
        <dbReference type="Rhea" id="RHEA-COMP:9952"/>
        <dbReference type="Rhea" id="RHEA-COMP:9953"/>
        <dbReference type="ChEBI" id="CHEBI:15378"/>
        <dbReference type="ChEBI" id="CHEBI:57453"/>
        <dbReference type="ChEBI" id="CHEBI:78530"/>
        <dbReference type="ChEBI" id="CHEBI:78844"/>
        <dbReference type="ChEBI" id="CHEBI:195366"/>
        <dbReference type="EC" id="2.1.2.9"/>
    </reaction>
</comment>
<evidence type="ECO:0000259" key="6">
    <source>
        <dbReference type="Pfam" id="PF00551"/>
    </source>
</evidence>
<dbReference type="InterPro" id="IPR011034">
    <property type="entry name" value="Formyl_transferase-like_C_sf"/>
</dbReference>
<dbReference type="EC" id="2.1.2.9" evidence="2 5"/>
<dbReference type="PANTHER" id="PTHR11138:SF5">
    <property type="entry name" value="METHIONYL-TRNA FORMYLTRANSFERASE, MITOCHONDRIAL"/>
    <property type="match status" value="1"/>
</dbReference>
<dbReference type="Proteomes" id="UP001366166">
    <property type="component" value="Chromosome"/>
</dbReference>
<accession>A0AAU9EWT8</accession>
<dbReference type="InterPro" id="IPR041711">
    <property type="entry name" value="Met-tRNA-FMT_N"/>
</dbReference>
<evidence type="ECO:0000313" key="8">
    <source>
        <dbReference type="EMBL" id="BEQ13292.1"/>
    </source>
</evidence>
<evidence type="ECO:0000256" key="3">
    <source>
        <dbReference type="ARBA" id="ARBA00022679"/>
    </source>
</evidence>
<dbReference type="GO" id="GO:0005829">
    <property type="term" value="C:cytosol"/>
    <property type="evidence" value="ECO:0007669"/>
    <property type="project" value="TreeGrafter"/>
</dbReference>
<sequence length="313" mass="32627">MSRLRLAFWGTPEIALPCLRAAAAEHQVVLCLTQPDRPAGRGRKLKRQPVAALADELGIEVAQPAKADQALERLAELEPQALVVLAYGQLLSPAVLAAAPLGAINIHFSLLPQLRGAAPINWAILRGHERTGVSSMFMAQGLDTGDVIYQKACPIGAQETAGSLAQRLAEMGAQVLLPTLEALATGHAPRQPQDQAAATWAPMLSKSDGLMDWSQSAAELDRRVRGLDPWPGAHTTLGGNPLKLFAPTMLLDDNQGQAPGTVLAAPQAPEMLAVACGQGALALGSVQAAGKQRMEAAAFLRGAGAAPGERLGA</sequence>
<dbReference type="GO" id="GO:0004479">
    <property type="term" value="F:methionyl-tRNA formyltransferase activity"/>
    <property type="evidence" value="ECO:0007669"/>
    <property type="project" value="UniProtKB-UniRule"/>
</dbReference>
<evidence type="ECO:0000313" key="9">
    <source>
        <dbReference type="Proteomes" id="UP001366166"/>
    </source>
</evidence>
<organism evidence="8 9">
    <name type="scientific">Desulfoferula mesophila</name>
    <dbReference type="NCBI Taxonomy" id="3058419"/>
    <lineage>
        <taxon>Bacteria</taxon>
        <taxon>Pseudomonadati</taxon>
        <taxon>Thermodesulfobacteriota</taxon>
        <taxon>Desulfarculia</taxon>
        <taxon>Desulfarculales</taxon>
        <taxon>Desulfarculaceae</taxon>
        <taxon>Desulfoferula</taxon>
    </lineage>
</organism>
<evidence type="ECO:0000256" key="5">
    <source>
        <dbReference type="HAMAP-Rule" id="MF_00182"/>
    </source>
</evidence>
<dbReference type="AlphaFoldDB" id="A0AAU9EWT8"/>
<dbReference type="CDD" id="cd08704">
    <property type="entry name" value="Met_tRNA_FMT_C"/>
    <property type="match status" value="1"/>
</dbReference>
<name>A0AAU9EWT8_9BACT</name>
<keyword evidence="3 5" id="KW-0808">Transferase</keyword>
<evidence type="ECO:0000259" key="7">
    <source>
        <dbReference type="Pfam" id="PF02911"/>
    </source>
</evidence>
<proteinExistence type="inferred from homology"/>
<keyword evidence="4 5" id="KW-0648">Protein biosynthesis</keyword>
<reference evidence="9" key="1">
    <citation type="journal article" date="2023" name="Arch. Microbiol.">
        <title>Desulfoferula mesophilus gen. nov. sp. nov., a mesophilic sulfate-reducing bacterium isolated from a brackish lake sediment.</title>
        <authorList>
            <person name="Watanabe T."/>
            <person name="Yabe T."/>
            <person name="Tsuji J.M."/>
            <person name="Fukui M."/>
        </authorList>
    </citation>
    <scope>NUCLEOTIDE SEQUENCE [LARGE SCALE GENOMIC DNA]</scope>
    <source>
        <strain evidence="9">12FAK</strain>
    </source>
</reference>
<dbReference type="CDD" id="cd08646">
    <property type="entry name" value="FMT_core_Met-tRNA-FMT_N"/>
    <property type="match status" value="1"/>
</dbReference>
<protein>
    <recommendedName>
        <fullName evidence="2 5">Methionyl-tRNA formyltransferase</fullName>
        <ecNumber evidence="2 5">2.1.2.9</ecNumber>
    </recommendedName>
</protein>
<dbReference type="Pfam" id="PF02911">
    <property type="entry name" value="Formyl_trans_C"/>
    <property type="match status" value="1"/>
</dbReference>
<dbReference type="RefSeq" id="WP_338604852.1">
    <property type="nucleotide sequence ID" value="NZ_AP028679.1"/>
</dbReference>
<dbReference type="NCBIfam" id="TIGR00460">
    <property type="entry name" value="fmt"/>
    <property type="match status" value="1"/>
</dbReference>
<dbReference type="Gene3D" id="3.40.50.12230">
    <property type="match status" value="1"/>
</dbReference>
<feature type="domain" description="Formyl transferase N-terminal" evidence="6">
    <location>
        <begin position="20"/>
        <end position="177"/>
    </location>
</feature>
<dbReference type="InterPro" id="IPR005794">
    <property type="entry name" value="Fmt"/>
</dbReference>
<dbReference type="EMBL" id="AP028679">
    <property type="protein sequence ID" value="BEQ13292.1"/>
    <property type="molecule type" value="Genomic_DNA"/>
</dbReference>
<dbReference type="HAMAP" id="MF_00182">
    <property type="entry name" value="Formyl_trans"/>
    <property type="match status" value="1"/>
</dbReference>
<dbReference type="InterPro" id="IPR044135">
    <property type="entry name" value="Met-tRNA-FMT_C"/>
</dbReference>
<dbReference type="Pfam" id="PF00551">
    <property type="entry name" value="Formyl_trans_N"/>
    <property type="match status" value="1"/>
</dbReference>
<keyword evidence="9" id="KW-1185">Reference proteome</keyword>
<dbReference type="InterPro" id="IPR036477">
    <property type="entry name" value="Formyl_transf_N_sf"/>
</dbReference>
<comment type="function">
    <text evidence="5">Attaches a formyl group to the free amino group of methionyl-tRNA(fMet). The formyl group appears to play a dual role in the initiator identity of N-formylmethionyl-tRNA by promoting its recognition by IF2 and preventing the misappropriation of this tRNA by the elongation apparatus.</text>
</comment>
<dbReference type="SUPFAM" id="SSF50486">
    <property type="entry name" value="FMT C-terminal domain-like"/>
    <property type="match status" value="1"/>
</dbReference>
<feature type="domain" description="Formyl transferase C-terminal" evidence="7">
    <location>
        <begin position="204"/>
        <end position="303"/>
    </location>
</feature>
<dbReference type="PANTHER" id="PTHR11138">
    <property type="entry name" value="METHIONYL-TRNA FORMYLTRANSFERASE"/>
    <property type="match status" value="1"/>
</dbReference>
<dbReference type="InterPro" id="IPR002376">
    <property type="entry name" value="Formyl_transf_N"/>
</dbReference>